<dbReference type="PANTHER" id="PTHR43540:SF1">
    <property type="entry name" value="ISOCHORISMATASE HYDROLASE"/>
    <property type="match status" value="1"/>
</dbReference>
<gene>
    <name evidence="4" type="ORF">Ana3638_04505</name>
</gene>
<evidence type="ECO:0000259" key="3">
    <source>
        <dbReference type="Pfam" id="PF00857"/>
    </source>
</evidence>
<dbReference type="EMBL" id="CP048000">
    <property type="protein sequence ID" value="QHQ60133.1"/>
    <property type="molecule type" value="Genomic_DNA"/>
</dbReference>
<keyword evidence="5" id="KW-1185">Reference proteome</keyword>
<organism evidence="4 5">
    <name type="scientific">Anaerocolumna sedimenticola</name>
    <dbReference type="NCBI Taxonomy" id="2696063"/>
    <lineage>
        <taxon>Bacteria</taxon>
        <taxon>Bacillati</taxon>
        <taxon>Bacillota</taxon>
        <taxon>Clostridia</taxon>
        <taxon>Lachnospirales</taxon>
        <taxon>Lachnospiraceae</taxon>
        <taxon>Anaerocolumna</taxon>
    </lineage>
</organism>
<dbReference type="SUPFAM" id="SSF52499">
    <property type="entry name" value="Isochorismatase-like hydrolases"/>
    <property type="match status" value="1"/>
</dbReference>
<dbReference type="InterPro" id="IPR000868">
    <property type="entry name" value="Isochorismatase-like_dom"/>
</dbReference>
<reference evidence="4 5" key="1">
    <citation type="submission" date="2020-01" db="EMBL/GenBank/DDBJ databases">
        <title>Genome analysis of Anaerocolumna sp. CBA3638.</title>
        <authorList>
            <person name="Kim J."/>
            <person name="Roh S.W."/>
        </authorList>
    </citation>
    <scope>NUCLEOTIDE SEQUENCE [LARGE SCALE GENOMIC DNA]</scope>
    <source>
        <strain evidence="4 5">CBA3638</strain>
    </source>
</reference>
<dbReference type="PANTHER" id="PTHR43540">
    <property type="entry name" value="PEROXYUREIDOACRYLATE/UREIDOACRYLATE AMIDOHYDROLASE-RELATED"/>
    <property type="match status" value="1"/>
</dbReference>
<accession>A0A6P1TI69</accession>
<dbReference type="Pfam" id="PF00857">
    <property type="entry name" value="Isochorismatase"/>
    <property type="match status" value="1"/>
</dbReference>
<dbReference type="AlphaFoldDB" id="A0A6P1TI69"/>
<dbReference type="Gene3D" id="3.40.50.850">
    <property type="entry name" value="Isochorismatase-like"/>
    <property type="match status" value="1"/>
</dbReference>
<comment type="similarity">
    <text evidence="1">Belongs to the isochorismatase family.</text>
</comment>
<feature type="domain" description="Isochorismatase-like" evidence="3">
    <location>
        <begin position="4"/>
        <end position="172"/>
    </location>
</feature>
<keyword evidence="2" id="KW-0378">Hydrolase</keyword>
<evidence type="ECO:0000256" key="1">
    <source>
        <dbReference type="ARBA" id="ARBA00006336"/>
    </source>
</evidence>
<dbReference type="CDD" id="cd01014">
    <property type="entry name" value="nicotinamidase_related"/>
    <property type="match status" value="1"/>
</dbReference>
<evidence type="ECO:0000313" key="5">
    <source>
        <dbReference type="Proteomes" id="UP000464314"/>
    </source>
</evidence>
<evidence type="ECO:0000256" key="2">
    <source>
        <dbReference type="ARBA" id="ARBA00022801"/>
    </source>
</evidence>
<dbReference type="KEGG" id="anr:Ana3638_04505"/>
<dbReference type="RefSeq" id="WP_161836969.1">
    <property type="nucleotide sequence ID" value="NZ_CP048000.1"/>
</dbReference>
<evidence type="ECO:0000313" key="4">
    <source>
        <dbReference type="EMBL" id="QHQ60133.1"/>
    </source>
</evidence>
<proteinExistence type="inferred from homology"/>
<dbReference type="Proteomes" id="UP000464314">
    <property type="component" value="Chromosome"/>
</dbReference>
<dbReference type="InterPro" id="IPR036380">
    <property type="entry name" value="Isochorismatase-like_sf"/>
</dbReference>
<protein>
    <submittedName>
        <fullName evidence="4">Isochorismatase family protein</fullName>
    </submittedName>
</protein>
<dbReference type="GO" id="GO:0016787">
    <property type="term" value="F:hydrolase activity"/>
    <property type="evidence" value="ECO:0007669"/>
    <property type="project" value="UniProtKB-KW"/>
</dbReference>
<name>A0A6P1TI69_9FIRM</name>
<dbReference type="InterPro" id="IPR050272">
    <property type="entry name" value="Isochorismatase-like_hydrls"/>
</dbReference>
<sequence length="180" mass="20231">MKQALIIIDVQNDYFEGGKSVLWNSSDTLAKVEYILEIFRTQKYPVIHVQHINNRAGATFFLPNTNGVLIHPKLTPLENEYLVVKHTPNSFFETNLSDILKQIGTKDVVICGMMSHMCIDTTVRACKDYAINVTLIDDACTTKDLSYNGRTIPAKVVHESFMASLNGMFAKVIKGSEFKL</sequence>